<dbReference type="RefSeq" id="WP_072976976.1">
    <property type="nucleotide sequence ID" value="NZ_FQTY01000016.1"/>
</dbReference>
<dbReference type="InterPro" id="IPR000326">
    <property type="entry name" value="PAP2/HPO"/>
</dbReference>
<evidence type="ECO:0000313" key="3">
    <source>
        <dbReference type="EMBL" id="SHF03096.1"/>
    </source>
</evidence>
<evidence type="ECO:0000313" key="4">
    <source>
        <dbReference type="Proteomes" id="UP000184114"/>
    </source>
</evidence>
<keyword evidence="1" id="KW-0472">Membrane</keyword>
<dbReference type="STRING" id="1123404.SAMN02745784_02586"/>
<feature type="domain" description="Phosphatidic acid phosphatase type 2/haloperoxidase" evidence="2">
    <location>
        <begin position="85"/>
        <end position="197"/>
    </location>
</feature>
<feature type="transmembrane region" description="Helical" evidence="1">
    <location>
        <begin position="156"/>
        <end position="176"/>
    </location>
</feature>
<reference evidence="4" key="1">
    <citation type="submission" date="2016-11" db="EMBL/GenBank/DDBJ databases">
        <authorList>
            <person name="Varghese N."/>
            <person name="Submissions S."/>
        </authorList>
    </citation>
    <scope>NUCLEOTIDE SEQUENCE [LARGE SCALE GENOMIC DNA]</scope>
    <source>
        <strain evidence="4">DSM 18095</strain>
    </source>
</reference>
<proteinExistence type="predicted"/>
<dbReference type="Gene3D" id="1.20.144.10">
    <property type="entry name" value="Phosphatidic acid phosphatase type 2/haloperoxidase"/>
    <property type="match status" value="2"/>
</dbReference>
<keyword evidence="4" id="KW-1185">Reference proteome</keyword>
<dbReference type="EMBL" id="FQTY01000016">
    <property type="protein sequence ID" value="SHF03096.1"/>
    <property type="molecule type" value="Genomic_DNA"/>
</dbReference>
<feature type="transmembrane region" description="Helical" evidence="1">
    <location>
        <begin position="182"/>
        <end position="200"/>
    </location>
</feature>
<sequence length="202" mass="23415">MAKYKKIMTLSLMIIIFFIVGFMVKGSSEGILFDVWIMDYMHTNINPLLLSLMRFISFIGSSGFLLPIMAMIISYTIIKRKYYESKLLLISTLGSYLLNHLLKQLFQRTRPLKYFLVEQGGFSFPSGHSMVTMTLYSTIAFLLAKNTYNHRKKAWIHILAFIMILLMGISRVYLGVHWPTDIIGGYLAGYIFYYLSIKLIKE</sequence>
<accession>A0A1M4YBY8</accession>
<feature type="transmembrane region" description="Helical" evidence="1">
    <location>
        <begin position="126"/>
        <end position="144"/>
    </location>
</feature>
<dbReference type="AlphaFoldDB" id="A0A1M4YBY8"/>
<feature type="transmembrane region" description="Helical" evidence="1">
    <location>
        <begin position="7"/>
        <end position="28"/>
    </location>
</feature>
<keyword evidence="1" id="KW-0812">Transmembrane</keyword>
<dbReference type="CDD" id="cd03392">
    <property type="entry name" value="PAP2_like_2"/>
    <property type="match status" value="1"/>
</dbReference>
<dbReference type="PANTHER" id="PTHR14969:SF13">
    <property type="entry name" value="AT30094P"/>
    <property type="match status" value="1"/>
</dbReference>
<protein>
    <submittedName>
        <fullName evidence="3">Undecaprenyl-diphosphatase</fullName>
    </submittedName>
</protein>
<dbReference type="SUPFAM" id="SSF48317">
    <property type="entry name" value="Acid phosphatase/Vanadium-dependent haloperoxidase"/>
    <property type="match status" value="1"/>
</dbReference>
<evidence type="ECO:0000256" key="1">
    <source>
        <dbReference type="SAM" id="Phobius"/>
    </source>
</evidence>
<feature type="transmembrane region" description="Helical" evidence="1">
    <location>
        <begin position="87"/>
        <end position="106"/>
    </location>
</feature>
<dbReference type="PANTHER" id="PTHR14969">
    <property type="entry name" value="SPHINGOSINE-1-PHOSPHATE PHOSPHOHYDROLASE"/>
    <property type="match status" value="1"/>
</dbReference>
<feature type="transmembrane region" description="Helical" evidence="1">
    <location>
        <begin position="48"/>
        <end position="75"/>
    </location>
</feature>
<dbReference type="Pfam" id="PF01569">
    <property type="entry name" value="PAP2"/>
    <property type="match status" value="1"/>
</dbReference>
<evidence type="ECO:0000259" key="2">
    <source>
        <dbReference type="SMART" id="SM00014"/>
    </source>
</evidence>
<dbReference type="Proteomes" id="UP000184114">
    <property type="component" value="Unassembled WGS sequence"/>
</dbReference>
<organism evidence="3 4">
    <name type="scientific">Tissierella praeacuta DSM 18095</name>
    <dbReference type="NCBI Taxonomy" id="1123404"/>
    <lineage>
        <taxon>Bacteria</taxon>
        <taxon>Bacillati</taxon>
        <taxon>Bacillota</taxon>
        <taxon>Tissierellia</taxon>
        <taxon>Tissierellales</taxon>
        <taxon>Tissierellaceae</taxon>
        <taxon>Tissierella</taxon>
    </lineage>
</organism>
<dbReference type="GeneID" id="90995856"/>
<name>A0A1M4YBY8_9FIRM</name>
<keyword evidence="1" id="KW-1133">Transmembrane helix</keyword>
<gene>
    <name evidence="3" type="ORF">SAMN02745784_02586</name>
</gene>
<dbReference type="InterPro" id="IPR036938">
    <property type="entry name" value="PAP2/HPO_sf"/>
</dbReference>
<dbReference type="SMART" id="SM00014">
    <property type="entry name" value="acidPPc"/>
    <property type="match status" value="1"/>
</dbReference>